<dbReference type="RefSeq" id="WP_003084506.1">
    <property type="nucleotide sequence ID" value="NZ_AEUU02000001.1"/>
</dbReference>
<evidence type="ECO:0000256" key="2">
    <source>
        <dbReference type="SAM" id="SignalP"/>
    </source>
</evidence>
<dbReference type="EMBL" id="AEUU02000001">
    <property type="protein sequence ID" value="EGJ27470.1"/>
    <property type="molecule type" value="Genomic_DNA"/>
</dbReference>
<proteinExistence type="predicted"/>
<keyword evidence="3" id="KW-0449">Lipoprotein</keyword>
<evidence type="ECO:0000256" key="1">
    <source>
        <dbReference type="SAM" id="MobiDB-lite"/>
    </source>
</evidence>
<dbReference type="PROSITE" id="PS51257">
    <property type="entry name" value="PROKAR_LIPOPROTEIN"/>
    <property type="match status" value="1"/>
</dbReference>
<organism evidence="3 4">
    <name type="scientific">Streptococcus porcinus str. Jelinkova 176</name>
    <dbReference type="NCBI Taxonomy" id="873448"/>
    <lineage>
        <taxon>Bacteria</taxon>
        <taxon>Bacillati</taxon>
        <taxon>Bacillota</taxon>
        <taxon>Bacilli</taxon>
        <taxon>Lactobacillales</taxon>
        <taxon>Streptococcaceae</taxon>
        <taxon>Streptococcus</taxon>
    </lineage>
</organism>
<feature type="chain" id="PRO_5046770212" evidence="2">
    <location>
        <begin position="20"/>
        <end position="177"/>
    </location>
</feature>
<protein>
    <submittedName>
        <fullName evidence="3">Lipoprotein</fullName>
    </submittedName>
</protein>
<accession>A0ABN0CW67</accession>
<feature type="region of interest" description="Disordered" evidence="1">
    <location>
        <begin position="22"/>
        <end position="52"/>
    </location>
</feature>
<keyword evidence="4" id="KW-1185">Reference proteome</keyword>
<gene>
    <name evidence="3" type="ORF">STRPO_0246</name>
</gene>
<comment type="caution">
    <text evidence="3">The sequence shown here is derived from an EMBL/GenBank/DDBJ whole genome shotgun (WGS) entry which is preliminary data.</text>
</comment>
<name>A0ABN0CW67_STRPO</name>
<evidence type="ECO:0000313" key="4">
    <source>
        <dbReference type="Proteomes" id="UP000005356"/>
    </source>
</evidence>
<keyword evidence="2" id="KW-0732">Signal</keyword>
<feature type="compositionally biased region" description="Low complexity" evidence="1">
    <location>
        <begin position="22"/>
        <end position="40"/>
    </location>
</feature>
<feature type="signal peptide" evidence="2">
    <location>
        <begin position="1"/>
        <end position="19"/>
    </location>
</feature>
<reference evidence="3 4" key="1">
    <citation type="journal article" date="2014" name="Int. J. Syst. Evol. Microbiol.">
        <title>Phylogenomics and the dynamic genome evolution of the genus Streptococcus.</title>
        <authorList>
            <consortium name="The Broad Institute Genome Sequencing Platform"/>
            <person name="Richards V.P."/>
            <person name="Palmer S.R."/>
            <person name="Pavinski Bitar P.D."/>
            <person name="Qin X."/>
            <person name="Weinstock G.M."/>
            <person name="Highlander S.K."/>
            <person name="Town C.D."/>
            <person name="Burne R.A."/>
            <person name="Stanhope M.J."/>
        </authorList>
    </citation>
    <scope>NUCLEOTIDE SEQUENCE [LARGE SCALE GENOMIC DNA]</scope>
    <source>
        <strain evidence="3 4">Jelinkova 176</strain>
    </source>
</reference>
<dbReference type="Proteomes" id="UP000005356">
    <property type="component" value="Unassembled WGS sequence"/>
</dbReference>
<evidence type="ECO:0000313" key="3">
    <source>
        <dbReference type="EMBL" id="EGJ27470.1"/>
    </source>
</evidence>
<sequence>MKRLFALGLITLSATMLVACSGSDSSNKSSTNNKTMQSSSGNKTSKSNAEKNNKKYKIGDKLTFKDGVEITITNAEFTDERNEFDDTNPDKVLKVTYNVVNNSDKDYVVGGDINTYVGSNKMSTYPITTTMDTISAGRSYENAVQGFGIKGTDKIELEVHPLINFDNEKYVVALDLQ</sequence>